<feature type="transmembrane region" description="Helical" evidence="1">
    <location>
        <begin position="46"/>
        <end position="64"/>
    </location>
</feature>
<dbReference type="InParanoid" id="D8LKG3"/>
<name>D8LKG3_ECTSI</name>
<evidence type="ECO:0000313" key="2">
    <source>
        <dbReference type="EMBL" id="CBN74553.1"/>
    </source>
</evidence>
<dbReference type="AlphaFoldDB" id="D8LKG3"/>
<evidence type="ECO:0008006" key="4">
    <source>
        <dbReference type="Google" id="ProtNLM"/>
    </source>
</evidence>
<dbReference type="Proteomes" id="UP000002630">
    <property type="component" value="Linkage Group LG19"/>
</dbReference>
<feature type="transmembrane region" description="Helical" evidence="1">
    <location>
        <begin position="102"/>
        <end position="121"/>
    </location>
</feature>
<evidence type="ECO:0000256" key="1">
    <source>
        <dbReference type="SAM" id="Phobius"/>
    </source>
</evidence>
<sequence length="151" mass="16386">MPEFHFMESDWGIHAKRGGSICTATSLACTVVGFIFWRWFGAVLSLAIGLLLATFEVPFVYKCFEPCRRLETILNDTLKFSIPAVRAVLYLCLAIVAFTSNLLNIVLGVLLLLTAILYAFAQIVGSAITDTTTVPSDAAPADGQTPFGTFT</sequence>
<keyword evidence="1" id="KW-0812">Transmembrane</keyword>
<proteinExistence type="predicted"/>
<organism evidence="2 3">
    <name type="scientific">Ectocarpus siliculosus</name>
    <name type="common">Brown alga</name>
    <name type="synonym">Conferva siliculosa</name>
    <dbReference type="NCBI Taxonomy" id="2880"/>
    <lineage>
        <taxon>Eukaryota</taxon>
        <taxon>Sar</taxon>
        <taxon>Stramenopiles</taxon>
        <taxon>Ochrophyta</taxon>
        <taxon>PX clade</taxon>
        <taxon>Phaeophyceae</taxon>
        <taxon>Ectocarpales</taxon>
        <taxon>Ectocarpaceae</taxon>
        <taxon>Ectocarpus</taxon>
    </lineage>
</organism>
<feature type="transmembrane region" description="Helical" evidence="1">
    <location>
        <begin position="76"/>
        <end position="96"/>
    </location>
</feature>
<accession>D8LKG3</accession>
<dbReference type="EMBL" id="FN648487">
    <property type="protein sequence ID" value="CBN74553.1"/>
    <property type="molecule type" value="Genomic_DNA"/>
</dbReference>
<keyword evidence="1" id="KW-1133">Transmembrane helix</keyword>
<dbReference type="GO" id="GO:0016020">
    <property type="term" value="C:membrane"/>
    <property type="evidence" value="ECO:0007669"/>
    <property type="project" value="InterPro"/>
</dbReference>
<gene>
    <name evidence="2" type="ORF">Esi_0030_0048</name>
</gene>
<reference evidence="2 3" key="1">
    <citation type="journal article" date="2010" name="Nature">
        <title>The Ectocarpus genome and the independent evolution of multicellularity in brown algae.</title>
        <authorList>
            <person name="Cock J.M."/>
            <person name="Sterck L."/>
            <person name="Rouze P."/>
            <person name="Scornet D."/>
            <person name="Allen A.E."/>
            <person name="Amoutzias G."/>
            <person name="Anthouard V."/>
            <person name="Artiguenave F."/>
            <person name="Aury J.M."/>
            <person name="Badger J.H."/>
            <person name="Beszteri B."/>
            <person name="Billiau K."/>
            <person name="Bonnet E."/>
            <person name="Bothwell J.H."/>
            <person name="Bowler C."/>
            <person name="Boyen C."/>
            <person name="Brownlee C."/>
            <person name="Carrano C.J."/>
            <person name="Charrier B."/>
            <person name="Cho G.Y."/>
            <person name="Coelho S.M."/>
            <person name="Collen J."/>
            <person name="Corre E."/>
            <person name="Da Silva C."/>
            <person name="Delage L."/>
            <person name="Delaroque N."/>
            <person name="Dittami S.M."/>
            <person name="Doulbeau S."/>
            <person name="Elias M."/>
            <person name="Farnham G."/>
            <person name="Gachon C.M."/>
            <person name="Gschloessl B."/>
            <person name="Heesch S."/>
            <person name="Jabbari K."/>
            <person name="Jubin C."/>
            <person name="Kawai H."/>
            <person name="Kimura K."/>
            <person name="Kloareg B."/>
            <person name="Kupper F.C."/>
            <person name="Lang D."/>
            <person name="Le Bail A."/>
            <person name="Leblanc C."/>
            <person name="Lerouge P."/>
            <person name="Lohr M."/>
            <person name="Lopez P.J."/>
            <person name="Martens C."/>
            <person name="Maumus F."/>
            <person name="Michel G."/>
            <person name="Miranda-Saavedra D."/>
            <person name="Morales J."/>
            <person name="Moreau H."/>
            <person name="Motomura T."/>
            <person name="Nagasato C."/>
            <person name="Napoli C.A."/>
            <person name="Nelson D.R."/>
            <person name="Nyvall-Collen P."/>
            <person name="Peters A.F."/>
            <person name="Pommier C."/>
            <person name="Potin P."/>
            <person name="Poulain J."/>
            <person name="Quesneville H."/>
            <person name="Read B."/>
            <person name="Rensing S.A."/>
            <person name="Ritter A."/>
            <person name="Rousvoal S."/>
            <person name="Samanta M."/>
            <person name="Samson G."/>
            <person name="Schroeder D.C."/>
            <person name="Segurens B."/>
            <person name="Strittmatter M."/>
            <person name="Tonon T."/>
            <person name="Tregear J.W."/>
            <person name="Valentin K."/>
            <person name="von Dassow P."/>
            <person name="Yamagishi T."/>
            <person name="Van de Peer Y."/>
            <person name="Wincker P."/>
        </authorList>
    </citation>
    <scope>NUCLEOTIDE SEQUENCE [LARGE SCALE GENOMIC DNA]</scope>
    <source>
        <strain evidence="3">Ec32 / CCAP1310/4</strain>
    </source>
</reference>
<keyword evidence="1" id="KW-0472">Membrane</keyword>
<dbReference type="TCDB" id="1.A.55.5.1">
    <property type="family name" value="the synaptic vesicle-associated ca(2+) channel, flower (flower) family"/>
</dbReference>
<dbReference type="EMBL" id="FN649744">
    <property type="protein sequence ID" value="CBN74553.1"/>
    <property type="molecule type" value="Genomic_DNA"/>
</dbReference>
<dbReference type="Pfam" id="PF10233">
    <property type="entry name" value="Cg6151-P"/>
    <property type="match status" value="1"/>
</dbReference>
<dbReference type="InterPro" id="IPR019365">
    <property type="entry name" value="TVP18/Ca-channel_flower"/>
</dbReference>
<keyword evidence="3" id="KW-1185">Reference proteome</keyword>
<protein>
    <recommendedName>
        <fullName evidence="4">Golgi apparatus membrane protein TVP18</fullName>
    </recommendedName>
</protein>
<evidence type="ECO:0000313" key="3">
    <source>
        <dbReference type="Proteomes" id="UP000002630"/>
    </source>
</evidence>